<feature type="region of interest" description="Disordered" evidence="1">
    <location>
        <begin position="1"/>
        <end position="47"/>
    </location>
</feature>
<feature type="compositionally biased region" description="Gly residues" evidence="1">
    <location>
        <begin position="85"/>
        <end position="106"/>
    </location>
</feature>
<evidence type="ECO:0000313" key="2">
    <source>
        <dbReference type="EMBL" id="BAD37552.1"/>
    </source>
</evidence>
<accession>Q67WB7</accession>
<gene>
    <name evidence="2" type="primary">P0709F06.21</name>
</gene>
<feature type="region of interest" description="Disordered" evidence="1">
    <location>
        <begin position="64"/>
        <end position="108"/>
    </location>
</feature>
<reference evidence="3" key="1">
    <citation type="journal article" date="2005" name="Nature">
        <title>The map-based sequence of the rice genome.</title>
        <authorList>
            <consortium name="International rice genome sequencing project (IRGSP)"/>
            <person name="Matsumoto T."/>
            <person name="Wu J."/>
            <person name="Kanamori H."/>
            <person name="Katayose Y."/>
            <person name="Fujisawa M."/>
            <person name="Namiki N."/>
            <person name="Mizuno H."/>
            <person name="Yamamoto K."/>
            <person name="Antonio B.A."/>
            <person name="Baba T."/>
            <person name="Sakata K."/>
            <person name="Nagamura Y."/>
            <person name="Aoki H."/>
            <person name="Arikawa K."/>
            <person name="Arita K."/>
            <person name="Bito T."/>
            <person name="Chiden Y."/>
            <person name="Fujitsuka N."/>
            <person name="Fukunaka R."/>
            <person name="Hamada M."/>
            <person name="Harada C."/>
            <person name="Hayashi A."/>
            <person name="Hijishita S."/>
            <person name="Honda M."/>
            <person name="Hosokawa S."/>
            <person name="Ichikawa Y."/>
            <person name="Idonuma A."/>
            <person name="Iijima M."/>
            <person name="Ikeda M."/>
            <person name="Ikeno M."/>
            <person name="Ito K."/>
            <person name="Ito S."/>
            <person name="Ito T."/>
            <person name="Ito Y."/>
            <person name="Ito Y."/>
            <person name="Iwabuchi A."/>
            <person name="Kamiya K."/>
            <person name="Karasawa W."/>
            <person name="Kurita K."/>
            <person name="Katagiri S."/>
            <person name="Kikuta A."/>
            <person name="Kobayashi H."/>
            <person name="Kobayashi N."/>
            <person name="Machita K."/>
            <person name="Maehara T."/>
            <person name="Masukawa M."/>
            <person name="Mizubayashi T."/>
            <person name="Mukai Y."/>
            <person name="Nagasaki H."/>
            <person name="Nagata Y."/>
            <person name="Naito S."/>
            <person name="Nakashima M."/>
            <person name="Nakama Y."/>
            <person name="Nakamichi Y."/>
            <person name="Nakamura M."/>
            <person name="Meguro A."/>
            <person name="Negishi M."/>
            <person name="Ohta I."/>
            <person name="Ohta T."/>
            <person name="Okamoto M."/>
            <person name="Ono N."/>
            <person name="Saji S."/>
            <person name="Sakaguchi M."/>
            <person name="Sakai K."/>
            <person name="Shibata M."/>
            <person name="Shimokawa T."/>
            <person name="Song J."/>
            <person name="Takazaki Y."/>
            <person name="Terasawa K."/>
            <person name="Tsugane M."/>
            <person name="Tsuji K."/>
            <person name="Ueda S."/>
            <person name="Waki K."/>
            <person name="Yamagata H."/>
            <person name="Yamamoto M."/>
            <person name="Yamamoto S."/>
            <person name="Yamane H."/>
            <person name="Yoshiki S."/>
            <person name="Yoshihara R."/>
            <person name="Yukawa K."/>
            <person name="Zhong H."/>
            <person name="Yano M."/>
            <person name="Yuan Q."/>
            <person name="Ouyang S."/>
            <person name="Liu J."/>
            <person name="Jones K.M."/>
            <person name="Gansberger K."/>
            <person name="Moffat K."/>
            <person name="Hill J."/>
            <person name="Bera J."/>
            <person name="Fadrosh D."/>
            <person name="Jin S."/>
            <person name="Johri S."/>
            <person name="Kim M."/>
            <person name="Overton L."/>
            <person name="Reardon M."/>
            <person name="Tsitrin T."/>
            <person name="Vuong H."/>
            <person name="Weaver B."/>
            <person name="Ciecko A."/>
            <person name="Tallon L."/>
            <person name="Jackson J."/>
            <person name="Pai G."/>
            <person name="Aken S.V."/>
            <person name="Utterback T."/>
            <person name="Reidmuller S."/>
            <person name="Feldblyum T."/>
            <person name="Hsiao J."/>
            <person name="Zismann V."/>
            <person name="Iobst S."/>
            <person name="de Vazeille A.R."/>
            <person name="Buell C.R."/>
            <person name="Ying K."/>
            <person name="Li Y."/>
            <person name="Lu T."/>
            <person name="Huang Y."/>
            <person name="Zhao Q."/>
            <person name="Feng Q."/>
            <person name="Zhang L."/>
            <person name="Zhu J."/>
            <person name="Weng Q."/>
            <person name="Mu J."/>
            <person name="Lu Y."/>
            <person name="Fan D."/>
            <person name="Liu Y."/>
            <person name="Guan J."/>
            <person name="Zhang Y."/>
            <person name="Yu S."/>
            <person name="Liu X."/>
            <person name="Zhang Y."/>
            <person name="Hong G."/>
            <person name="Han B."/>
            <person name="Choisne N."/>
            <person name="Demange N."/>
            <person name="Orjeda G."/>
            <person name="Samain S."/>
            <person name="Cattolico L."/>
            <person name="Pelletier E."/>
            <person name="Couloux A."/>
            <person name="Segurens B."/>
            <person name="Wincker P."/>
            <person name="D'Hont A."/>
            <person name="Scarpelli C."/>
            <person name="Weissenbach J."/>
            <person name="Salanoubat M."/>
            <person name="Quetier F."/>
            <person name="Yu Y."/>
            <person name="Kim H.R."/>
            <person name="Rambo T."/>
            <person name="Currie J."/>
            <person name="Collura K."/>
            <person name="Luo M."/>
            <person name="Yang T."/>
            <person name="Ammiraju J.S.S."/>
            <person name="Engler F."/>
            <person name="Soderlund C."/>
            <person name="Wing R.A."/>
            <person name="Palmer L.E."/>
            <person name="de la Bastide M."/>
            <person name="Spiegel L."/>
            <person name="Nascimento L."/>
            <person name="Zutavern T."/>
            <person name="O'Shaughnessy A."/>
            <person name="Dike S."/>
            <person name="Dedhia N."/>
            <person name="Preston R."/>
            <person name="Balija V."/>
            <person name="McCombie W.R."/>
            <person name="Chow T."/>
            <person name="Chen H."/>
            <person name="Chung M."/>
            <person name="Chen C."/>
            <person name="Shaw J."/>
            <person name="Wu H."/>
            <person name="Hsiao K."/>
            <person name="Chao Y."/>
            <person name="Chu M."/>
            <person name="Cheng C."/>
            <person name="Hour A."/>
            <person name="Lee P."/>
            <person name="Lin S."/>
            <person name="Lin Y."/>
            <person name="Liou J."/>
            <person name="Liu S."/>
            <person name="Hsing Y."/>
            <person name="Raghuvanshi S."/>
            <person name="Mohanty A."/>
            <person name="Bharti A.K."/>
            <person name="Gaur A."/>
            <person name="Gupta V."/>
            <person name="Kumar D."/>
            <person name="Ravi V."/>
            <person name="Vij S."/>
            <person name="Kapur A."/>
            <person name="Khurana P."/>
            <person name="Khurana P."/>
            <person name="Khurana J.P."/>
            <person name="Tyagi A.K."/>
            <person name="Gaikwad K."/>
            <person name="Singh A."/>
            <person name="Dalal V."/>
            <person name="Srivastava S."/>
            <person name="Dixit A."/>
            <person name="Pal A.K."/>
            <person name="Ghazi I.A."/>
            <person name="Yadav M."/>
            <person name="Pandit A."/>
            <person name="Bhargava A."/>
            <person name="Sureshbabu K."/>
            <person name="Batra K."/>
            <person name="Sharma T.R."/>
            <person name="Mohapatra T."/>
            <person name="Singh N.K."/>
            <person name="Messing J."/>
            <person name="Nelson A.B."/>
            <person name="Fuks G."/>
            <person name="Kavchok S."/>
            <person name="Keizer G."/>
            <person name="Linton E."/>
            <person name="Llaca V."/>
            <person name="Song R."/>
            <person name="Tanyolac B."/>
            <person name="Young S."/>
            <person name="Ho-Il K."/>
            <person name="Hahn J.H."/>
            <person name="Sangsakoo G."/>
            <person name="Vanavichit A."/>
            <person name="de Mattos Luiz.A.T."/>
            <person name="Zimmer P.D."/>
            <person name="Malone G."/>
            <person name="Dellagostin O."/>
            <person name="de Oliveira A.C."/>
            <person name="Bevan M."/>
            <person name="Bancroft I."/>
            <person name="Minx P."/>
            <person name="Cordum H."/>
            <person name="Wilson R."/>
            <person name="Cheng Z."/>
            <person name="Jin W."/>
            <person name="Jiang J."/>
            <person name="Leong S.A."/>
            <person name="Iwama H."/>
            <person name="Gojobori T."/>
            <person name="Itoh T."/>
            <person name="Niimura Y."/>
            <person name="Fujii Y."/>
            <person name="Habara T."/>
            <person name="Sakai H."/>
            <person name="Sato Y."/>
            <person name="Wilson G."/>
            <person name="Kumar K."/>
            <person name="McCouch S."/>
            <person name="Juretic N."/>
            <person name="Hoen D."/>
            <person name="Wright S."/>
            <person name="Bruskiewich R."/>
            <person name="Bureau T."/>
            <person name="Miyao A."/>
            <person name="Hirochika H."/>
            <person name="Nishikawa T."/>
            <person name="Kadowaki K."/>
            <person name="Sugiura M."/>
            <person name="Burr B."/>
            <person name="Sasaki T."/>
        </authorList>
    </citation>
    <scope>NUCLEOTIDE SEQUENCE [LARGE SCALE GENOMIC DNA]</scope>
    <source>
        <strain evidence="3">cv. Nipponbare</strain>
    </source>
</reference>
<name>Q67WB7_ORYSJ</name>
<evidence type="ECO:0000313" key="3">
    <source>
        <dbReference type="Proteomes" id="UP000000763"/>
    </source>
</evidence>
<feature type="compositionally biased region" description="Basic residues" evidence="1">
    <location>
        <begin position="28"/>
        <end position="39"/>
    </location>
</feature>
<protein>
    <submittedName>
        <fullName evidence="2">Uncharacterized protein</fullName>
    </submittedName>
</protein>
<sequence>MKTHSSHWRSYSSGPRVAPPPPPPRVGRLGRRNPSRSRRPSSPLPLPCLARTAAVGLAAVNLLSSSAGGHKGGGWPERRRCQGRRTGGGAVDGGRTGEGGADGSAHGGWWESEMEAGIEAAAAPFTGSACAKR</sequence>
<reference evidence="3" key="2">
    <citation type="journal article" date="2008" name="Nucleic Acids Res.">
        <title>The rice annotation project database (RAP-DB): 2008 update.</title>
        <authorList>
            <consortium name="The rice annotation project (RAP)"/>
        </authorList>
    </citation>
    <scope>GENOME REANNOTATION</scope>
    <source>
        <strain evidence="3">cv. Nipponbare</strain>
    </source>
</reference>
<proteinExistence type="predicted"/>
<dbReference type="AlphaFoldDB" id="Q67WB7"/>
<organism evidence="2 3">
    <name type="scientific">Oryza sativa subsp. japonica</name>
    <name type="common">Rice</name>
    <dbReference type="NCBI Taxonomy" id="39947"/>
    <lineage>
        <taxon>Eukaryota</taxon>
        <taxon>Viridiplantae</taxon>
        <taxon>Streptophyta</taxon>
        <taxon>Embryophyta</taxon>
        <taxon>Tracheophyta</taxon>
        <taxon>Spermatophyta</taxon>
        <taxon>Magnoliopsida</taxon>
        <taxon>Liliopsida</taxon>
        <taxon>Poales</taxon>
        <taxon>Poaceae</taxon>
        <taxon>BOP clade</taxon>
        <taxon>Oryzoideae</taxon>
        <taxon>Oryzeae</taxon>
        <taxon>Oryzinae</taxon>
        <taxon>Oryza</taxon>
        <taxon>Oryza sativa</taxon>
    </lineage>
</organism>
<evidence type="ECO:0000256" key="1">
    <source>
        <dbReference type="SAM" id="MobiDB-lite"/>
    </source>
</evidence>
<dbReference type="EMBL" id="AP003579">
    <property type="protein sequence ID" value="BAD37552.1"/>
    <property type="molecule type" value="Genomic_DNA"/>
</dbReference>
<dbReference type="Proteomes" id="UP000000763">
    <property type="component" value="Chromosome 6"/>
</dbReference>